<name>A0A178MH66_9PROT</name>
<accession>A0A178MH66</accession>
<dbReference type="Proteomes" id="UP000078543">
    <property type="component" value="Unassembled WGS sequence"/>
</dbReference>
<gene>
    <name evidence="1" type="ORF">A6A05_03395</name>
</gene>
<dbReference type="Gene3D" id="3.40.30.10">
    <property type="entry name" value="Glutaredoxin"/>
    <property type="match status" value="1"/>
</dbReference>
<comment type="caution">
    <text evidence="1">The sequence shown here is derived from an EMBL/GenBank/DDBJ whole genome shotgun (WGS) entry which is preliminary data.</text>
</comment>
<dbReference type="CDD" id="cd02980">
    <property type="entry name" value="TRX_Fd_family"/>
    <property type="match status" value="1"/>
</dbReference>
<evidence type="ECO:0008006" key="3">
    <source>
        <dbReference type="Google" id="ProtNLM"/>
    </source>
</evidence>
<dbReference type="AlphaFoldDB" id="A0A178MH66"/>
<dbReference type="STRING" id="1437059.A6A05_03395"/>
<dbReference type="EMBL" id="LWQU01000163">
    <property type="protein sequence ID" value="OAN47883.1"/>
    <property type="molecule type" value="Genomic_DNA"/>
</dbReference>
<dbReference type="InterPro" id="IPR036249">
    <property type="entry name" value="Thioredoxin-like_sf"/>
</dbReference>
<proteinExistence type="predicted"/>
<sequence length="92" mass="9839">MKPTLYLCMNRRLGAQGSCAAGGNDRLFAALEREIASRGLDWRVMANPCMGHCAKGPNLKAAPAGPFLEHCVDGDAVQVIERLEKAGWPNSG</sequence>
<dbReference type="OrthoDB" id="7366680at2"/>
<organism evidence="1 2">
    <name type="scientific">Magnetospirillum moscoviense</name>
    <dbReference type="NCBI Taxonomy" id="1437059"/>
    <lineage>
        <taxon>Bacteria</taxon>
        <taxon>Pseudomonadati</taxon>
        <taxon>Pseudomonadota</taxon>
        <taxon>Alphaproteobacteria</taxon>
        <taxon>Rhodospirillales</taxon>
        <taxon>Rhodospirillaceae</taxon>
        <taxon>Magnetospirillum</taxon>
    </lineage>
</organism>
<reference evidence="1 2" key="1">
    <citation type="submission" date="2016-04" db="EMBL/GenBank/DDBJ databases">
        <title>Draft genome sequence of freshwater magnetotactic bacteria Magnetospirillum marisnigri SP-1 and Magnetospirillum moscoviense BB-1.</title>
        <authorList>
            <person name="Koziaeva V."/>
            <person name="Dziuba M.V."/>
            <person name="Ivanov T.M."/>
            <person name="Kuznetsov B."/>
            <person name="Grouzdev D.S."/>
        </authorList>
    </citation>
    <scope>NUCLEOTIDE SEQUENCE [LARGE SCALE GENOMIC DNA]</scope>
    <source>
        <strain evidence="1 2">BB-1</strain>
    </source>
</reference>
<evidence type="ECO:0000313" key="1">
    <source>
        <dbReference type="EMBL" id="OAN47883.1"/>
    </source>
</evidence>
<keyword evidence="2" id="KW-1185">Reference proteome</keyword>
<protein>
    <recommendedName>
        <fullName evidence="3">Ferredoxin</fullName>
    </recommendedName>
</protein>
<dbReference type="SUPFAM" id="SSF52833">
    <property type="entry name" value="Thioredoxin-like"/>
    <property type="match status" value="1"/>
</dbReference>
<evidence type="ECO:0000313" key="2">
    <source>
        <dbReference type="Proteomes" id="UP000078543"/>
    </source>
</evidence>
<dbReference type="RefSeq" id="WP_068503077.1">
    <property type="nucleotide sequence ID" value="NZ_LWQU01000163.1"/>
</dbReference>